<dbReference type="PANTHER" id="PTHR30308">
    <property type="entry name" value="TMRNA-BINDING COMPONENT OF TRANS-TRANSLATION TAGGING COMPLEX"/>
    <property type="match status" value="1"/>
</dbReference>
<dbReference type="GO" id="GO:0005829">
    <property type="term" value="C:cytosol"/>
    <property type="evidence" value="ECO:0007669"/>
    <property type="project" value="TreeGrafter"/>
</dbReference>
<dbReference type="Gene3D" id="2.40.280.10">
    <property type="match status" value="1"/>
</dbReference>
<dbReference type="HAMAP" id="MF_00023">
    <property type="entry name" value="SmpB"/>
    <property type="match status" value="1"/>
</dbReference>
<evidence type="ECO:0000256" key="3">
    <source>
        <dbReference type="HAMAP-Rule" id="MF_00023"/>
    </source>
</evidence>
<evidence type="ECO:0000313" key="4">
    <source>
        <dbReference type="EMBL" id="KFI19869.1"/>
    </source>
</evidence>
<proteinExistence type="inferred from homology"/>
<dbReference type="PROSITE" id="PS01317">
    <property type="entry name" value="SSRP"/>
    <property type="match status" value="1"/>
</dbReference>
<dbReference type="GO" id="GO:0070930">
    <property type="term" value="P:trans-translation-dependent protein tagging"/>
    <property type="evidence" value="ECO:0007669"/>
    <property type="project" value="TreeGrafter"/>
</dbReference>
<keyword evidence="2 3" id="KW-0694">RNA-binding</keyword>
<evidence type="ECO:0000256" key="1">
    <source>
        <dbReference type="ARBA" id="ARBA00022490"/>
    </source>
</evidence>
<dbReference type="InterPro" id="IPR000037">
    <property type="entry name" value="SsrA-bd_prot"/>
</dbReference>
<comment type="function">
    <text evidence="3">Required for rescue of stalled ribosomes mediated by trans-translation. Binds to transfer-messenger RNA (tmRNA), required for stable association of tmRNA with ribosomes. tmRNA and SmpB together mimic tRNA shape, replacing the anticodon stem-loop with SmpB. tmRNA is encoded by the ssrA gene; the 2 termini fold to resemble tRNA(Ala) and it encodes a 'tag peptide', a short internal open reading frame. During trans-translation Ala-aminoacylated tmRNA acts like a tRNA, entering the A-site of stalled ribosomes, displacing the stalled mRNA. The ribosome then switches to translate the ORF on the tmRNA; the nascent peptide is terminated with the 'tag peptide' encoded by the tmRNA and targeted for degradation. The ribosome is freed to recommence translation, which seems to be the essential function of trans-translation.</text>
</comment>
<organism evidence="4 5">
    <name type="scientific">Nitrosococcus oceani C-27</name>
    <dbReference type="NCBI Taxonomy" id="314279"/>
    <lineage>
        <taxon>Bacteria</taxon>
        <taxon>Pseudomonadati</taxon>
        <taxon>Pseudomonadota</taxon>
        <taxon>Gammaproteobacteria</taxon>
        <taxon>Chromatiales</taxon>
        <taxon>Chromatiaceae</taxon>
        <taxon>Nitrosococcus</taxon>
    </lineage>
</organism>
<dbReference type="Proteomes" id="UP000028839">
    <property type="component" value="Unassembled WGS sequence"/>
</dbReference>
<dbReference type="InterPro" id="IPR023620">
    <property type="entry name" value="SmpB"/>
</dbReference>
<dbReference type="HOGENOM" id="CLU_108953_3_0_6"/>
<evidence type="ECO:0000256" key="2">
    <source>
        <dbReference type="ARBA" id="ARBA00022884"/>
    </source>
</evidence>
<reference evidence="4 5" key="1">
    <citation type="submission" date="2014-07" db="EMBL/GenBank/DDBJ databases">
        <title>Comparative analysis of Nitrosococcus oceani genome inventories of strains from Pacific and Atlantic gyres.</title>
        <authorList>
            <person name="Lim C.K."/>
            <person name="Wang L."/>
            <person name="Sayavedra-Soto L.A."/>
            <person name="Klotz M.G."/>
        </authorList>
    </citation>
    <scope>NUCLEOTIDE SEQUENCE [LARGE SCALE GENOMIC DNA]</scope>
    <source>
        <strain evidence="4 5">C-27</strain>
    </source>
</reference>
<dbReference type="EMBL" id="JPGN01000035">
    <property type="protein sequence ID" value="KFI19869.1"/>
    <property type="molecule type" value="Genomic_DNA"/>
</dbReference>
<dbReference type="CDD" id="cd09294">
    <property type="entry name" value="SmpB"/>
    <property type="match status" value="1"/>
</dbReference>
<evidence type="ECO:0000313" key="5">
    <source>
        <dbReference type="Proteomes" id="UP000028839"/>
    </source>
</evidence>
<dbReference type="Pfam" id="PF01668">
    <property type="entry name" value="SmpB"/>
    <property type="match status" value="1"/>
</dbReference>
<protein>
    <recommendedName>
        <fullName evidence="3">SsrA-binding protein</fullName>
    </recommendedName>
    <alternativeName>
        <fullName evidence="3">Small protein B</fullName>
    </alternativeName>
</protein>
<comment type="subcellular location">
    <subcellularLocation>
        <location evidence="3">Cytoplasm</location>
    </subcellularLocation>
    <text evidence="3">The tmRNA-SmpB complex associates with stalled 70S ribosomes.</text>
</comment>
<comment type="caution">
    <text evidence="4">The sequence shown here is derived from an EMBL/GenBank/DDBJ whole genome shotgun (WGS) entry which is preliminary data.</text>
</comment>
<dbReference type="AlphaFoldDB" id="A0A0E2Z324"/>
<keyword evidence="1 3" id="KW-0963">Cytoplasm</keyword>
<dbReference type="PANTHER" id="PTHR30308:SF2">
    <property type="entry name" value="SSRA-BINDING PROTEIN"/>
    <property type="match status" value="1"/>
</dbReference>
<accession>A0A0E2Z324</accession>
<name>A0A0E2Z324_9GAMM</name>
<dbReference type="GO" id="GO:0070929">
    <property type="term" value="P:trans-translation"/>
    <property type="evidence" value="ECO:0007669"/>
    <property type="project" value="UniProtKB-UniRule"/>
</dbReference>
<dbReference type="SMR" id="A0A0E2Z324"/>
<dbReference type="NCBIfam" id="TIGR00086">
    <property type="entry name" value="smpB"/>
    <property type="match status" value="1"/>
</dbReference>
<dbReference type="OrthoDB" id="9805462at2"/>
<sequence>MAKSKKKSSGTSSNVIALNRKARHDYFIEERYEAGLVLEGWEVKSLRAGRVQLNEGYCLLKGGEVWLFGVHLSPLNTVSTHIHPDPLRTRKLLLHAKELRKLIGAVERKGYALIPLTLYWKRGRVKLEIALAKGKQKYDKRATEKEKEWTRQKERLLKVHKFTRRGLPALAGRGIGILRKFVVFRQKSM</sequence>
<dbReference type="InterPro" id="IPR020081">
    <property type="entry name" value="SsrA-bd_prot_CS"/>
</dbReference>
<dbReference type="GO" id="GO:0003723">
    <property type="term" value="F:RNA binding"/>
    <property type="evidence" value="ECO:0007669"/>
    <property type="project" value="UniProtKB-UniRule"/>
</dbReference>
<dbReference type="NCBIfam" id="NF003843">
    <property type="entry name" value="PRK05422.1"/>
    <property type="match status" value="1"/>
</dbReference>
<comment type="similarity">
    <text evidence="3">Belongs to the SmpB family.</text>
</comment>
<gene>
    <name evidence="3 4" type="primary">smpB</name>
    <name evidence="4" type="ORF">IB75_06235</name>
</gene>
<dbReference type="SUPFAM" id="SSF74982">
    <property type="entry name" value="Small protein B (SmpB)"/>
    <property type="match status" value="1"/>
</dbReference>